<keyword evidence="3" id="KW-1185">Reference proteome</keyword>
<accession>A0A9P8P426</accession>
<name>A0A9P8P426_9ASCO</name>
<reference evidence="2" key="2">
    <citation type="submission" date="2021-01" db="EMBL/GenBank/DDBJ databases">
        <authorList>
            <person name="Schikora-Tamarit M.A."/>
        </authorList>
    </citation>
    <scope>NUCLEOTIDE SEQUENCE</scope>
    <source>
        <strain evidence="2">CBS6075</strain>
    </source>
</reference>
<evidence type="ECO:0000313" key="3">
    <source>
        <dbReference type="Proteomes" id="UP000769157"/>
    </source>
</evidence>
<comment type="caution">
    <text evidence="2">The sequence shown here is derived from an EMBL/GenBank/DDBJ whole genome shotgun (WGS) entry which is preliminary data.</text>
</comment>
<dbReference type="PROSITE" id="PS50003">
    <property type="entry name" value="PH_DOMAIN"/>
    <property type="match status" value="1"/>
</dbReference>
<dbReference type="Proteomes" id="UP000769157">
    <property type="component" value="Unassembled WGS sequence"/>
</dbReference>
<dbReference type="RefSeq" id="XP_046060576.1">
    <property type="nucleotide sequence ID" value="XM_046205757.1"/>
</dbReference>
<dbReference type="InterPro" id="IPR001849">
    <property type="entry name" value="PH_domain"/>
</dbReference>
<feature type="domain" description="PH" evidence="1">
    <location>
        <begin position="435"/>
        <end position="558"/>
    </location>
</feature>
<gene>
    <name evidence="2" type="ORF">OGAPHI_004656</name>
</gene>
<evidence type="ECO:0000313" key="2">
    <source>
        <dbReference type="EMBL" id="KAH3664304.1"/>
    </source>
</evidence>
<sequence>MVLNFRYINQRLDSATGRGEDLSSEEAIDFFGFAERAILRGSTLDRIIAVDVLIKVSTLSQQTDWISENASPEFFRLLFELGRSEIDLHISQSILKLLNIYFSQASKSSSQVLVSILRHLKDENSFLETIMSSMSLEDISALELFASFVIKSLTTVFSTKSDEILIDYVISFLETNVFSKLCLLFNDLRTQCLKLPVFDDLGKELRFLSEYLSGKLLNTEDTSHVQLIHLLSSEFLKLGGVQSKESSTEMRIKINEVIDREEISLLSAVQLLCFLFSSSVILKKHYYEYNLFSQQDSILILFQFSSKVCSLFFQKRISSENLRQVPIELNKTLFQTLITRSLEFWTLSIPELNDSTRTTNIITLLFIYFRESLNSKSFAAAITSLSNLDLDNLKRLELEEIHKQISWVRANAANDFIESLNQETLGFVTNRSFLQLSKGSWVYSEHPLDAGTGRKKSYYFLSLSSDAKALIYKRFSRKHSKNPNIDQDGSRIEFNQILSVDSVSISKKSHDSNLVRISSRMQVSRIQLRTRNNNHFSFYVETDSDLNVWLDGLKMLTSLSSNLSHDTRNQVSSLISLREDAQFLDLDSHIKTHQQKYEEHESAATDNLMPSILSLRSISKGFAYN</sequence>
<organism evidence="2 3">
    <name type="scientific">Ogataea philodendri</name>
    <dbReference type="NCBI Taxonomy" id="1378263"/>
    <lineage>
        <taxon>Eukaryota</taxon>
        <taxon>Fungi</taxon>
        <taxon>Dikarya</taxon>
        <taxon>Ascomycota</taxon>
        <taxon>Saccharomycotina</taxon>
        <taxon>Pichiomycetes</taxon>
        <taxon>Pichiales</taxon>
        <taxon>Pichiaceae</taxon>
        <taxon>Ogataea</taxon>
    </lineage>
</organism>
<dbReference type="Gene3D" id="2.30.29.30">
    <property type="entry name" value="Pleckstrin-homology domain (PH domain)/Phosphotyrosine-binding domain (PTB)"/>
    <property type="match status" value="1"/>
</dbReference>
<reference evidence="2" key="1">
    <citation type="journal article" date="2021" name="Open Biol.">
        <title>Shared evolutionary footprints suggest mitochondrial oxidative damage underlies multiple complex I losses in fungi.</title>
        <authorList>
            <person name="Schikora-Tamarit M.A."/>
            <person name="Marcet-Houben M."/>
            <person name="Nosek J."/>
            <person name="Gabaldon T."/>
        </authorList>
    </citation>
    <scope>NUCLEOTIDE SEQUENCE</scope>
    <source>
        <strain evidence="2">CBS6075</strain>
    </source>
</reference>
<dbReference type="OrthoDB" id="28413at2759"/>
<dbReference type="EMBL" id="JAEUBE010000327">
    <property type="protein sequence ID" value="KAH3664304.1"/>
    <property type="molecule type" value="Genomic_DNA"/>
</dbReference>
<dbReference type="Pfam" id="PF16457">
    <property type="entry name" value="PH_12"/>
    <property type="match status" value="1"/>
</dbReference>
<dbReference type="GeneID" id="70236621"/>
<proteinExistence type="predicted"/>
<evidence type="ECO:0000259" key="1">
    <source>
        <dbReference type="PROSITE" id="PS50003"/>
    </source>
</evidence>
<dbReference type="AlphaFoldDB" id="A0A9P8P426"/>
<protein>
    <recommendedName>
        <fullName evidence="1">PH domain-containing protein</fullName>
    </recommendedName>
</protein>
<dbReference type="InterPro" id="IPR011993">
    <property type="entry name" value="PH-like_dom_sf"/>
</dbReference>